<keyword evidence="6 11" id="KW-0812">Transmembrane</keyword>
<evidence type="ECO:0000256" key="2">
    <source>
        <dbReference type="ARBA" id="ARBA00004370"/>
    </source>
</evidence>
<dbReference type="InterPro" id="IPR036890">
    <property type="entry name" value="HATPase_C_sf"/>
</dbReference>
<evidence type="ECO:0000313" key="15">
    <source>
        <dbReference type="EMBL" id="SFO33744.1"/>
    </source>
</evidence>
<dbReference type="PROSITE" id="PS50113">
    <property type="entry name" value="PAC"/>
    <property type="match status" value="1"/>
</dbReference>
<keyword evidence="9" id="KW-0902">Two-component regulatory system</keyword>
<dbReference type="PROSITE" id="PS50109">
    <property type="entry name" value="HIS_KIN"/>
    <property type="match status" value="1"/>
</dbReference>
<dbReference type="AlphaFoldDB" id="A0A1I5GCP8"/>
<dbReference type="Gene3D" id="3.30.565.10">
    <property type="entry name" value="Histidine kinase-like ATPase, C-terminal domain"/>
    <property type="match status" value="1"/>
</dbReference>
<dbReference type="SMART" id="SM00091">
    <property type="entry name" value="PAS"/>
    <property type="match status" value="3"/>
</dbReference>
<dbReference type="GO" id="GO:0005886">
    <property type="term" value="C:plasma membrane"/>
    <property type="evidence" value="ECO:0007669"/>
    <property type="project" value="TreeGrafter"/>
</dbReference>
<keyword evidence="5" id="KW-0808">Transferase</keyword>
<dbReference type="SMART" id="SM00086">
    <property type="entry name" value="PAC"/>
    <property type="match status" value="1"/>
</dbReference>
<dbReference type="Pfam" id="PF02518">
    <property type="entry name" value="HATPase_c"/>
    <property type="match status" value="1"/>
</dbReference>
<dbReference type="InterPro" id="IPR035965">
    <property type="entry name" value="PAS-like_dom_sf"/>
</dbReference>
<dbReference type="InterPro" id="IPR003661">
    <property type="entry name" value="HisK_dim/P_dom"/>
</dbReference>
<keyword evidence="16" id="KW-1185">Reference proteome</keyword>
<dbReference type="SMART" id="SM00387">
    <property type="entry name" value="HATPase_c"/>
    <property type="match status" value="1"/>
</dbReference>
<dbReference type="GO" id="GO:0000155">
    <property type="term" value="F:phosphorelay sensor kinase activity"/>
    <property type="evidence" value="ECO:0007669"/>
    <property type="project" value="InterPro"/>
</dbReference>
<accession>A0A1I5GCP8</accession>
<dbReference type="CDD" id="cd16922">
    <property type="entry name" value="HATPase_EvgS-ArcB-TorS-like"/>
    <property type="match status" value="1"/>
</dbReference>
<gene>
    <name evidence="15" type="ORF">SAMN04487859_12819</name>
</gene>
<dbReference type="Pfam" id="PF03924">
    <property type="entry name" value="CHASE"/>
    <property type="match status" value="1"/>
</dbReference>
<evidence type="ECO:0000256" key="7">
    <source>
        <dbReference type="ARBA" id="ARBA00022777"/>
    </source>
</evidence>
<reference evidence="16" key="1">
    <citation type="submission" date="2016-10" db="EMBL/GenBank/DDBJ databases">
        <authorList>
            <person name="Varghese N."/>
            <person name="Submissions S."/>
        </authorList>
    </citation>
    <scope>NUCLEOTIDE SEQUENCE [LARGE SCALE GENOMIC DNA]</scope>
    <source>
        <strain evidence="16">DSM 28463</strain>
    </source>
</reference>
<dbReference type="OrthoDB" id="9801651at2"/>
<feature type="transmembrane region" description="Helical" evidence="11">
    <location>
        <begin position="12"/>
        <end position="32"/>
    </location>
</feature>
<evidence type="ECO:0000259" key="13">
    <source>
        <dbReference type="PROSITE" id="PS50113"/>
    </source>
</evidence>
<sequence>MFKSIRQATSKNIYSVGFFTIALATVLGAVVYGTGHYRAHLRELQEDTRHYADHVEHLIRTELTDKEFLARGLAVALEVSGELTQNEFSKIVTNLESLAPYIINVALVVDYSLEMVHPLEENASLLGRDLSNFPEQRDAITRALESGQPTLDGPVQLLQGISGFILRVPVDLSGGALAGSRDDAVLSVVLDADRLFLEAGLSNRSSEYDLSIHAIDETGHAISLVYGTEKTSSKTTVTADLKIPGGLWRIGVTPKPGRAAGYAFPFLPLLIIFSIGGFAAFVVSDAKKEAAARKVLQSRLTTAIESLNDAFVLYDADDRLVLCNKRYLEIYRESAAAMVPGTPFEDILRYGLKNGQYAEAIGREDEWLAERLAAHARSDSVLEQKLENGRILRIVERKTQDGGRVGLRIDITEQIESRHRAEQAEQRLRDAIEALPAGFWLLDKDNKLVMYNQFYLDLYEASAPAVKIGATSEEILRYGLENGEYPEAVGREEEWLQGLYENLASKNYDWEYPLKNGRWIKSIKRSTSDGGRVGIRVDVTAEKTQQIELEKKNAELSDALIQRDEAYKRFYDIAEISTDWFWEQDKDFRFTYLSEGFDKQTDGLSRLLMGKTRKECFGKNISTVESADWDALETKMAAHQPFGNFVYRVENPAGGNRWFRISGTPIFDKDGEFDGYRGVGTDVSVLHQALQNAERANQSKTDFLNTFSHELRTPLTIILGYMAFLKDPDQLPSFKTLKENVQSPIGDIGKARNSLESATNDIVKFAKKSDDAGRHLLELINDILDMSKIESGSMDMHLKDIPLKTFLRSFAEKFETEARKKGLYLYCYSDDCTIRADEIRLKQILFNLLGNALKFTDKGSLTLRAKARDGEAHISVEDTGCGIAEDMQEAVFESFRQADGAGYRAAAGTGLGLTISRQLAALQGGRIGLKSTPGAGSTFTLCLPLSTSDSAKADDAKSRDAV</sequence>
<protein>
    <recommendedName>
        <fullName evidence="3">histidine kinase</fullName>
        <ecNumber evidence="3">2.7.13.3</ecNumber>
    </recommendedName>
</protein>
<dbReference type="PANTHER" id="PTHR43047">
    <property type="entry name" value="TWO-COMPONENT HISTIDINE PROTEIN KINASE"/>
    <property type="match status" value="1"/>
</dbReference>
<dbReference type="PROSITE" id="PS50839">
    <property type="entry name" value="CHASE"/>
    <property type="match status" value="1"/>
</dbReference>
<dbReference type="SUPFAM" id="SSF47384">
    <property type="entry name" value="Homodimeric domain of signal transducing histidine kinase"/>
    <property type="match status" value="1"/>
</dbReference>
<dbReference type="SMART" id="SM00388">
    <property type="entry name" value="HisKA"/>
    <property type="match status" value="1"/>
</dbReference>
<dbReference type="PRINTS" id="PR00344">
    <property type="entry name" value="BCTRLSENSOR"/>
</dbReference>
<proteinExistence type="predicted"/>
<dbReference type="InterPro" id="IPR036097">
    <property type="entry name" value="HisK_dim/P_sf"/>
</dbReference>
<dbReference type="Pfam" id="PF12860">
    <property type="entry name" value="PAS_7"/>
    <property type="match status" value="2"/>
</dbReference>
<comment type="subcellular location">
    <subcellularLocation>
        <location evidence="2">Membrane</location>
    </subcellularLocation>
</comment>
<evidence type="ECO:0000313" key="16">
    <source>
        <dbReference type="Proteomes" id="UP000198599"/>
    </source>
</evidence>
<dbReference type="InterPro" id="IPR006189">
    <property type="entry name" value="CHASE_dom"/>
</dbReference>
<dbReference type="Gene3D" id="3.30.450.20">
    <property type="entry name" value="PAS domain"/>
    <property type="match status" value="3"/>
</dbReference>
<dbReference type="NCBIfam" id="TIGR00229">
    <property type="entry name" value="sensory_box"/>
    <property type="match status" value="1"/>
</dbReference>
<dbReference type="InterPro" id="IPR042240">
    <property type="entry name" value="CHASE_sf"/>
</dbReference>
<evidence type="ECO:0000256" key="5">
    <source>
        <dbReference type="ARBA" id="ARBA00022679"/>
    </source>
</evidence>
<evidence type="ECO:0000259" key="12">
    <source>
        <dbReference type="PROSITE" id="PS50109"/>
    </source>
</evidence>
<dbReference type="InterPro" id="IPR000700">
    <property type="entry name" value="PAS-assoc_C"/>
</dbReference>
<dbReference type="EMBL" id="FOVP01000028">
    <property type="protein sequence ID" value="SFO33744.1"/>
    <property type="molecule type" value="Genomic_DNA"/>
</dbReference>
<dbReference type="Gene3D" id="3.30.450.350">
    <property type="entry name" value="CHASE domain"/>
    <property type="match status" value="1"/>
</dbReference>
<dbReference type="CDD" id="cd00130">
    <property type="entry name" value="PAS"/>
    <property type="match status" value="1"/>
</dbReference>
<dbReference type="InterPro" id="IPR005467">
    <property type="entry name" value="His_kinase_dom"/>
</dbReference>
<feature type="domain" description="Histidine kinase" evidence="12">
    <location>
        <begin position="706"/>
        <end position="947"/>
    </location>
</feature>
<dbReference type="Pfam" id="PF00512">
    <property type="entry name" value="HisKA"/>
    <property type="match status" value="1"/>
</dbReference>
<dbReference type="EC" id="2.7.13.3" evidence="3"/>
<dbReference type="GO" id="GO:0009927">
    <property type="term" value="F:histidine phosphotransfer kinase activity"/>
    <property type="evidence" value="ECO:0007669"/>
    <property type="project" value="TreeGrafter"/>
</dbReference>
<dbReference type="Gene3D" id="1.10.287.130">
    <property type="match status" value="1"/>
</dbReference>
<evidence type="ECO:0000259" key="14">
    <source>
        <dbReference type="PROSITE" id="PS50839"/>
    </source>
</evidence>
<name>A0A1I5GCP8_9RHOB</name>
<dbReference type="SMART" id="SM01079">
    <property type="entry name" value="CHASE"/>
    <property type="match status" value="1"/>
</dbReference>
<organism evidence="15 16">
    <name type="scientific">Roseovarius lutimaris</name>
    <dbReference type="NCBI Taxonomy" id="1005928"/>
    <lineage>
        <taxon>Bacteria</taxon>
        <taxon>Pseudomonadati</taxon>
        <taxon>Pseudomonadota</taxon>
        <taxon>Alphaproteobacteria</taxon>
        <taxon>Rhodobacterales</taxon>
        <taxon>Roseobacteraceae</taxon>
        <taxon>Roseovarius</taxon>
    </lineage>
</organism>
<evidence type="ECO:0000256" key="8">
    <source>
        <dbReference type="ARBA" id="ARBA00022989"/>
    </source>
</evidence>
<evidence type="ECO:0000256" key="4">
    <source>
        <dbReference type="ARBA" id="ARBA00022553"/>
    </source>
</evidence>
<keyword evidence="7" id="KW-0418">Kinase</keyword>
<dbReference type="Proteomes" id="UP000198599">
    <property type="component" value="Unassembled WGS sequence"/>
</dbReference>
<dbReference type="InterPro" id="IPR000014">
    <property type="entry name" value="PAS"/>
</dbReference>
<evidence type="ECO:0000256" key="11">
    <source>
        <dbReference type="SAM" id="Phobius"/>
    </source>
</evidence>
<keyword evidence="4" id="KW-0597">Phosphoprotein</keyword>
<dbReference type="InterPro" id="IPR003594">
    <property type="entry name" value="HATPase_dom"/>
</dbReference>
<evidence type="ECO:0000256" key="3">
    <source>
        <dbReference type="ARBA" id="ARBA00012438"/>
    </source>
</evidence>
<keyword evidence="10 11" id="KW-0472">Membrane</keyword>
<dbReference type="SUPFAM" id="SSF55874">
    <property type="entry name" value="ATPase domain of HSP90 chaperone/DNA topoisomerase II/histidine kinase"/>
    <property type="match status" value="1"/>
</dbReference>
<comment type="catalytic activity">
    <reaction evidence="1">
        <text>ATP + protein L-histidine = ADP + protein N-phospho-L-histidine.</text>
        <dbReference type="EC" id="2.7.13.3"/>
    </reaction>
</comment>
<evidence type="ECO:0000256" key="10">
    <source>
        <dbReference type="ARBA" id="ARBA00023136"/>
    </source>
</evidence>
<dbReference type="InterPro" id="IPR001610">
    <property type="entry name" value="PAC"/>
</dbReference>
<dbReference type="PANTHER" id="PTHR43047:SF72">
    <property type="entry name" value="OSMOSENSING HISTIDINE PROTEIN KINASE SLN1"/>
    <property type="match status" value="1"/>
</dbReference>
<dbReference type="RefSeq" id="WP_092842032.1">
    <property type="nucleotide sequence ID" value="NZ_FOVP01000028.1"/>
</dbReference>
<feature type="domain" description="CHASE" evidence="14">
    <location>
        <begin position="111"/>
        <end position="251"/>
    </location>
</feature>
<dbReference type="STRING" id="1005928.SAMN04487859_12819"/>
<dbReference type="SUPFAM" id="SSF55785">
    <property type="entry name" value="PYP-like sensor domain (PAS domain)"/>
    <property type="match status" value="3"/>
</dbReference>
<evidence type="ECO:0000256" key="9">
    <source>
        <dbReference type="ARBA" id="ARBA00023012"/>
    </source>
</evidence>
<keyword evidence="8 11" id="KW-1133">Transmembrane helix</keyword>
<evidence type="ECO:0000256" key="1">
    <source>
        <dbReference type="ARBA" id="ARBA00000085"/>
    </source>
</evidence>
<feature type="domain" description="PAC" evidence="13">
    <location>
        <begin position="643"/>
        <end position="695"/>
    </location>
</feature>
<dbReference type="FunFam" id="3.30.565.10:FF:000010">
    <property type="entry name" value="Sensor histidine kinase RcsC"/>
    <property type="match status" value="1"/>
</dbReference>
<evidence type="ECO:0000256" key="6">
    <source>
        <dbReference type="ARBA" id="ARBA00022692"/>
    </source>
</evidence>
<dbReference type="InterPro" id="IPR004358">
    <property type="entry name" value="Sig_transdc_His_kin-like_C"/>
</dbReference>
<dbReference type="CDD" id="cd00082">
    <property type="entry name" value="HisKA"/>
    <property type="match status" value="1"/>
</dbReference>